<dbReference type="PANTHER" id="PTHR12681:SF0">
    <property type="entry name" value="ZINC FINGER CCCH DOMAIN-CONTAINING PROTEIN 15"/>
    <property type="match status" value="1"/>
</dbReference>
<evidence type="ECO:0000256" key="5">
    <source>
        <dbReference type="PROSITE-ProRule" id="PRU00723"/>
    </source>
</evidence>
<protein>
    <submittedName>
        <fullName evidence="9">C3H1-type domain-containing protein</fullName>
    </submittedName>
</protein>
<feature type="domain" description="C3H1-type" evidence="7">
    <location>
        <begin position="93"/>
        <end position="120"/>
    </location>
</feature>
<proteinExistence type="inferred from homology"/>
<dbReference type="GO" id="GO:0008270">
    <property type="term" value="F:zinc ion binding"/>
    <property type="evidence" value="ECO:0007669"/>
    <property type="project" value="UniProtKB-KW"/>
</dbReference>
<keyword evidence="2 5" id="KW-0479">Metal-binding</keyword>
<comment type="similarity">
    <text evidence="1">Belongs to the ZC3H15/TMA46 family.</text>
</comment>
<organism evidence="8 9">
    <name type="scientific">Trichuris muris</name>
    <name type="common">Mouse whipworm</name>
    <dbReference type="NCBI Taxonomy" id="70415"/>
    <lineage>
        <taxon>Eukaryota</taxon>
        <taxon>Metazoa</taxon>
        <taxon>Ecdysozoa</taxon>
        <taxon>Nematoda</taxon>
        <taxon>Enoplea</taxon>
        <taxon>Dorylaimia</taxon>
        <taxon>Trichinellida</taxon>
        <taxon>Trichuridae</taxon>
        <taxon>Trichuris</taxon>
    </lineage>
</organism>
<dbReference type="Pfam" id="PF25585">
    <property type="entry name" value="zf-CCCH_DUS3L"/>
    <property type="match status" value="1"/>
</dbReference>
<dbReference type="Proteomes" id="UP000046395">
    <property type="component" value="Unassembled WGS sequence"/>
</dbReference>
<dbReference type="SMART" id="SM00356">
    <property type="entry name" value="ZnF_C3H1"/>
    <property type="match status" value="2"/>
</dbReference>
<reference evidence="9" key="1">
    <citation type="submission" date="2019-12" db="UniProtKB">
        <authorList>
            <consortium name="WormBaseParasite"/>
        </authorList>
    </citation>
    <scope>IDENTIFICATION</scope>
</reference>
<evidence type="ECO:0000256" key="1">
    <source>
        <dbReference type="ARBA" id="ARBA00010043"/>
    </source>
</evidence>
<evidence type="ECO:0000256" key="2">
    <source>
        <dbReference type="ARBA" id="ARBA00022723"/>
    </source>
</evidence>
<dbReference type="STRING" id="70415.A0A5S6QIF0"/>
<dbReference type="InterPro" id="IPR000571">
    <property type="entry name" value="Znf_CCCH"/>
</dbReference>
<feature type="coiled-coil region" evidence="6">
    <location>
        <begin position="48"/>
        <end position="78"/>
    </location>
</feature>
<keyword evidence="4 5" id="KW-0862">Zinc</keyword>
<dbReference type="WBParaSite" id="TMUE_2000006944.1">
    <property type="protein sequence ID" value="TMUE_2000006944.1"/>
    <property type="gene ID" value="WBGene00285583"/>
</dbReference>
<dbReference type="PROSITE" id="PS50103">
    <property type="entry name" value="ZF_C3H1"/>
    <property type="match status" value="2"/>
</dbReference>
<dbReference type="InterPro" id="IPR036855">
    <property type="entry name" value="Znf_CCCH_sf"/>
</dbReference>
<evidence type="ECO:0000256" key="3">
    <source>
        <dbReference type="ARBA" id="ARBA00022771"/>
    </source>
</evidence>
<dbReference type="AlphaFoldDB" id="A0A5S6QIF0"/>
<dbReference type="Pfam" id="PF16543">
    <property type="entry name" value="DFRP_C"/>
    <property type="match status" value="1"/>
</dbReference>
<evidence type="ECO:0000259" key="7">
    <source>
        <dbReference type="PROSITE" id="PS50103"/>
    </source>
</evidence>
<evidence type="ECO:0000313" key="8">
    <source>
        <dbReference type="Proteomes" id="UP000046395"/>
    </source>
</evidence>
<sequence>MPPKKANQPNKKTVEKQKEKVIEDKTFGLKNKKGAKQQKFIKMVTHQVKNQGVAMAKLEAEKREKQKKKAELDDLNALFKPVVNMPKIAKDVDAKSVLCPFFKQGSCNKGDKCKFSHDLALDGKAVKRSIYVDRRDMETLDDNMENWDEETLNEVLRKKHGEADKNKSSTTIICKYFLQALEESKYGWFWECPNGDKCIYRHAVPPGFVLKKDRVKPTEVRDEISLEDLIEKERGALGDNLTKVTLETFLKWKERKRKELLKRRAEEDKRKRFAYKSGRDAGLSGRELFTYNPDLVRQDDEEADETKYTIFKENEEDDVKAVDVCEEMFLKGIGVVGDVDEELFNLDDIPGRGRQKRHSLTFVL</sequence>
<keyword evidence="3 5" id="KW-0863">Zinc-finger</keyword>
<dbReference type="InterPro" id="IPR032378">
    <property type="entry name" value="ZC3H15/TMA46_C"/>
</dbReference>
<evidence type="ECO:0000256" key="6">
    <source>
        <dbReference type="SAM" id="Coils"/>
    </source>
</evidence>
<evidence type="ECO:0000256" key="4">
    <source>
        <dbReference type="ARBA" id="ARBA00022833"/>
    </source>
</evidence>
<feature type="zinc finger region" description="C3H1-type" evidence="5">
    <location>
        <begin position="168"/>
        <end position="205"/>
    </location>
</feature>
<evidence type="ECO:0000313" key="9">
    <source>
        <dbReference type="WBParaSite" id="TMUE_2000006944.1"/>
    </source>
</evidence>
<dbReference type="GO" id="GO:0003729">
    <property type="term" value="F:mRNA binding"/>
    <property type="evidence" value="ECO:0007669"/>
    <property type="project" value="TreeGrafter"/>
</dbReference>
<dbReference type="SUPFAM" id="SSF90229">
    <property type="entry name" value="CCCH zinc finger"/>
    <property type="match status" value="1"/>
</dbReference>
<accession>A0A5S6QIF0</accession>
<dbReference type="GO" id="GO:0002181">
    <property type="term" value="P:cytoplasmic translation"/>
    <property type="evidence" value="ECO:0007669"/>
    <property type="project" value="TreeGrafter"/>
</dbReference>
<keyword evidence="6" id="KW-0175">Coiled coil</keyword>
<name>A0A5S6QIF0_TRIMR</name>
<keyword evidence="8" id="KW-1185">Reference proteome</keyword>
<dbReference type="Gene3D" id="4.10.1000.10">
    <property type="entry name" value="Zinc finger, CCCH-type"/>
    <property type="match status" value="1"/>
</dbReference>
<dbReference type="PANTHER" id="PTHR12681">
    <property type="entry name" value="ZINC FINGER-CONTAINING PROTEIN P48ZNF"/>
    <property type="match status" value="1"/>
</dbReference>
<dbReference type="Gene3D" id="6.20.400.10">
    <property type="match status" value="1"/>
</dbReference>
<dbReference type="GO" id="GO:0005829">
    <property type="term" value="C:cytosol"/>
    <property type="evidence" value="ECO:0007669"/>
    <property type="project" value="TreeGrafter"/>
</dbReference>
<feature type="zinc finger region" description="C3H1-type" evidence="5">
    <location>
        <begin position="93"/>
        <end position="120"/>
    </location>
</feature>
<feature type="domain" description="C3H1-type" evidence="7">
    <location>
        <begin position="168"/>
        <end position="205"/>
    </location>
</feature>